<dbReference type="Gene3D" id="3.40.140.10">
    <property type="entry name" value="Cytidine Deaminase, domain 2"/>
    <property type="match status" value="1"/>
</dbReference>
<reference evidence="5" key="1">
    <citation type="submission" date="2021-02" db="EMBL/GenBank/DDBJ databases">
        <authorList>
            <person name="Dougan E. K."/>
            <person name="Rhodes N."/>
            <person name="Thang M."/>
            <person name="Chan C."/>
        </authorList>
    </citation>
    <scope>NUCLEOTIDE SEQUENCE</scope>
</reference>
<proteinExistence type="inferred from homology"/>
<dbReference type="AlphaFoldDB" id="A0A813LME0"/>
<sequence>ELVPFRSAVVPKALGGELLRLLQRLAPLGLEFLHLKRVKATACGQLEVLLGVSSADLPQELLAFLNGRGCSCQRAEVPRHAAMTRAQMAEFSKHWPLTYRRPSVEPLELSDEMRAAYTALLQLAAAEGAKRSQDCCGCVVADRSGRVLAVAAEDVDEDRPLQHAVMACIDAVAAARATAAEAELPTGKRARADEEGYLCQDCEVVTTHEPCVMCAMALVHSRVRLVAYREPDPEFGGLGGALSLHLCSSSGQPLASRDGSGSLSSQTLRLAQLLLKAAGTPVPLDLEDVPEELEEAQPRSAVLPCELGGNNNNDNNNNDKSNQVAWGSSPSSQVMWLAKQAERCPVPTCWQRLWDEKGEPTYIHAYGVFPPQRVHPMLGYFVGLVAIALAARRVDGELQNRASVQKEIEAFRQRVVTETAELTSAYTGPLRAELGADQWLCEPTGWYTDVDPELAPRHLQQVVDQLEVALLAPDLATSPVPPRSASLFAPAVAPAPVSPSAPSHHREKRLLAPPTGGAPDWAPATPSTATPPSTGAHRLAFGRPSQGSTSPRSQSRGREEWRWYSPQASPEQPSPTVRRVCGETPEQGQRAVAAGDLSFSCSNCNYYDVASPARGRSPASSLKSRAAGASDCGSLDLEGAYGLDWTAAAVETSKCKYFAIDSPLASEELCNPRLAGEGPDLSEASAVKGKNSSSSSSSGAGRGPVASPKSPDLEAAYGCDWVDPTSSVLLPGSDESAFRIRFLPAPGPALASATGSLPSAGPTDHALLLVPLSPWVAAEGQGNKQPLNSNIVVFVVGQNTSQQQTNKIASNSK</sequence>
<dbReference type="Pfam" id="PF00383">
    <property type="entry name" value="dCMP_cyt_deam_1"/>
    <property type="match status" value="1"/>
</dbReference>
<evidence type="ECO:0000259" key="4">
    <source>
        <dbReference type="PROSITE" id="PS51747"/>
    </source>
</evidence>
<feature type="compositionally biased region" description="Polar residues" evidence="3">
    <location>
        <begin position="566"/>
        <end position="575"/>
    </location>
</feature>
<dbReference type="EMBL" id="CAJNNW010036846">
    <property type="protein sequence ID" value="CAE8737925.1"/>
    <property type="molecule type" value="Genomic_DNA"/>
</dbReference>
<feature type="non-terminal residue" evidence="5">
    <location>
        <position position="813"/>
    </location>
</feature>
<evidence type="ECO:0000256" key="3">
    <source>
        <dbReference type="SAM" id="MobiDB-lite"/>
    </source>
</evidence>
<comment type="caution">
    <text evidence="5">The sequence shown here is derived from an EMBL/GenBank/DDBJ whole genome shotgun (WGS) entry which is preliminary data.</text>
</comment>
<dbReference type="GO" id="GO:0052717">
    <property type="term" value="F:tRNA-specific adenosine-34 deaminase activity"/>
    <property type="evidence" value="ECO:0007669"/>
    <property type="project" value="TreeGrafter"/>
</dbReference>
<dbReference type="GO" id="GO:0005634">
    <property type="term" value="C:nucleus"/>
    <property type="evidence" value="ECO:0007669"/>
    <property type="project" value="TreeGrafter"/>
</dbReference>
<feature type="region of interest" description="Disordered" evidence="3">
    <location>
        <begin position="493"/>
        <end position="580"/>
    </location>
</feature>
<feature type="domain" description="CMP/dCMP-type deaminase" evidence="4">
    <location>
        <begin position="111"/>
        <end position="249"/>
    </location>
</feature>
<evidence type="ECO:0000256" key="1">
    <source>
        <dbReference type="ARBA" id="ARBA00022694"/>
    </source>
</evidence>
<organism evidence="5 6">
    <name type="scientific">Polarella glacialis</name>
    <name type="common">Dinoflagellate</name>
    <dbReference type="NCBI Taxonomy" id="89957"/>
    <lineage>
        <taxon>Eukaryota</taxon>
        <taxon>Sar</taxon>
        <taxon>Alveolata</taxon>
        <taxon>Dinophyceae</taxon>
        <taxon>Suessiales</taxon>
        <taxon>Suessiaceae</taxon>
        <taxon>Polarella</taxon>
    </lineage>
</organism>
<dbReference type="PANTHER" id="PTHR11079:SF156">
    <property type="entry name" value="INACTIVE TRNA-SPECIFIC ADENOSINE DEAMINASE-LIKE PROTEIN 3-RELATED"/>
    <property type="match status" value="1"/>
</dbReference>
<gene>
    <name evidence="5" type="ORF">PGLA2088_LOCUS48971</name>
</gene>
<dbReference type="CDD" id="cd01285">
    <property type="entry name" value="nucleoside_deaminase"/>
    <property type="match status" value="1"/>
</dbReference>
<feature type="compositionally biased region" description="Low complexity" evidence="3">
    <location>
        <begin position="522"/>
        <end position="536"/>
    </location>
</feature>
<feature type="compositionally biased region" description="Low complexity" evidence="3">
    <location>
        <begin position="310"/>
        <end position="319"/>
    </location>
</feature>
<dbReference type="GO" id="GO:0005737">
    <property type="term" value="C:cytoplasm"/>
    <property type="evidence" value="ECO:0007669"/>
    <property type="project" value="TreeGrafter"/>
</dbReference>
<dbReference type="PANTHER" id="PTHR11079">
    <property type="entry name" value="CYTOSINE DEAMINASE FAMILY MEMBER"/>
    <property type="match status" value="1"/>
</dbReference>
<protein>
    <recommendedName>
        <fullName evidence="4">CMP/dCMP-type deaminase domain-containing protein</fullName>
    </recommendedName>
</protein>
<evidence type="ECO:0000313" key="6">
    <source>
        <dbReference type="Proteomes" id="UP000626109"/>
    </source>
</evidence>
<dbReference type="InterPro" id="IPR016193">
    <property type="entry name" value="Cytidine_deaminase-like"/>
</dbReference>
<feature type="compositionally biased region" description="Polar residues" evidence="3">
    <location>
        <begin position="545"/>
        <end position="554"/>
    </location>
</feature>
<evidence type="ECO:0000256" key="2">
    <source>
        <dbReference type="ARBA" id="ARBA00038160"/>
    </source>
</evidence>
<feature type="region of interest" description="Disordered" evidence="3">
    <location>
        <begin position="676"/>
        <end position="709"/>
    </location>
</feature>
<feature type="region of interest" description="Disordered" evidence="3">
    <location>
        <begin position="307"/>
        <end position="327"/>
    </location>
</feature>
<dbReference type="InterPro" id="IPR002125">
    <property type="entry name" value="CMP_dCMP_dom"/>
</dbReference>
<comment type="similarity">
    <text evidence="2">Belongs to the cytidine and deoxycytidylate deaminase family. ADAT3 subfamily.</text>
</comment>
<feature type="compositionally biased region" description="Low complexity" evidence="3">
    <location>
        <begin position="493"/>
        <end position="502"/>
    </location>
</feature>
<evidence type="ECO:0000313" key="5">
    <source>
        <dbReference type="EMBL" id="CAE8737925.1"/>
    </source>
</evidence>
<accession>A0A813LME0</accession>
<keyword evidence="1" id="KW-0819">tRNA processing</keyword>
<dbReference type="Proteomes" id="UP000626109">
    <property type="component" value="Unassembled WGS sequence"/>
</dbReference>
<dbReference type="SUPFAM" id="SSF53927">
    <property type="entry name" value="Cytidine deaminase-like"/>
    <property type="match status" value="1"/>
</dbReference>
<feature type="compositionally biased region" description="Low complexity" evidence="3">
    <location>
        <begin position="684"/>
        <end position="708"/>
    </location>
</feature>
<dbReference type="GO" id="GO:0008033">
    <property type="term" value="P:tRNA processing"/>
    <property type="evidence" value="ECO:0007669"/>
    <property type="project" value="UniProtKB-KW"/>
</dbReference>
<dbReference type="PROSITE" id="PS51747">
    <property type="entry name" value="CYT_DCMP_DEAMINASES_2"/>
    <property type="match status" value="1"/>
</dbReference>
<name>A0A813LME0_POLGL</name>